<dbReference type="Pfam" id="PF03575">
    <property type="entry name" value="Peptidase_S51"/>
    <property type="match status" value="1"/>
</dbReference>
<dbReference type="Proteomes" id="UP001198163">
    <property type="component" value="Unassembled WGS sequence"/>
</dbReference>
<dbReference type="Gene3D" id="3.40.50.880">
    <property type="match status" value="1"/>
</dbReference>
<evidence type="ECO:0000256" key="3">
    <source>
        <dbReference type="ARBA" id="ARBA00022801"/>
    </source>
</evidence>
<dbReference type="InterPro" id="IPR005320">
    <property type="entry name" value="Peptidase_S51"/>
</dbReference>
<gene>
    <name evidence="5" type="ORF">K7J14_12305</name>
</gene>
<dbReference type="AlphaFoldDB" id="A0AAE3EJ72"/>
<keyword evidence="5" id="KW-0315">Glutamine amidotransferase</keyword>
<evidence type="ECO:0000256" key="4">
    <source>
        <dbReference type="ARBA" id="ARBA00022825"/>
    </source>
</evidence>
<dbReference type="RefSeq" id="WP_230756712.1">
    <property type="nucleotide sequence ID" value="NZ_JAINWA010000003.1"/>
</dbReference>
<keyword evidence="6" id="KW-1185">Reference proteome</keyword>
<dbReference type="SUPFAM" id="SSF52317">
    <property type="entry name" value="Class I glutamine amidotransferase-like"/>
    <property type="match status" value="1"/>
</dbReference>
<comment type="caution">
    <text evidence="5">The sequence shown here is derived from an EMBL/GenBank/DDBJ whole genome shotgun (WGS) entry which is preliminary data.</text>
</comment>
<evidence type="ECO:0000256" key="1">
    <source>
        <dbReference type="ARBA" id="ARBA00006534"/>
    </source>
</evidence>
<accession>A0AAE3EJ72</accession>
<keyword evidence="2" id="KW-0645">Protease</keyword>
<comment type="similarity">
    <text evidence="1">Belongs to the peptidase S51 family.</text>
</comment>
<dbReference type="GO" id="GO:0008236">
    <property type="term" value="F:serine-type peptidase activity"/>
    <property type="evidence" value="ECO:0007669"/>
    <property type="project" value="UniProtKB-KW"/>
</dbReference>
<dbReference type="InterPro" id="IPR029062">
    <property type="entry name" value="Class_I_gatase-like"/>
</dbReference>
<dbReference type="PANTHER" id="PTHR20842">
    <property type="entry name" value="PROTEASE S51 ALPHA-ASPARTYL DIPEPTIDASE"/>
    <property type="match status" value="1"/>
</dbReference>
<protein>
    <submittedName>
        <fullName evidence="5">Type 1 glutamine amidotransferase-like domain-containing protein</fullName>
    </submittedName>
</protein>
<sequence>MSCFLWQTQAIAVDGGEARIALAAAVDGKELSMSRLFLASSFADVSGVFQQWVGEELRGKSVVFIPTASNTEKVVFYVERARKAFAKLGMTIDELDVSTAPRGEIVRKLGASPYIYVSGGNTFFLLQELKRTGADSAILEEVKGGKMYIGESAGSIIASPNIEYAKDMDDCAAAPGLDSYDSLGLVPFYPLPHYTNFPFKKAAEKIIARYDSQLNLRPISNAQAIAVDGGEASVLAK</sequence>
<evidence type="ECO:0000256" key="2">
    <source>
        <dbReference type="ARBA" id="ARBA00022670"/>
    </source>
</evidence>
<reference evidence="5" key="1">
    <citation type="submission" date="2021-08" db="EMBL/GenBank/DDBJ databases">
        <title>Comparative analyses of Brucepasteria parasyntrophica and Teretinema zuelzerae.</title>
        <authorList>
            <person name="Song Y."/>
            <person name="Brune A."/>
        </authorList>
    </citation>
    <scope>NUCLEOTIDE SEQUENCE</scope>
    <source>
        <strain evidence="5">DSM 1903</strain>
    </source>
</reference>
<name>A0AAE3EJ72_9SPIR</name>
<dbReference type="PANTHER" id="PTHR20842:SF0">
    <property type="entry name" value="ALPHA-ASPARTYL DIPEPTIDASE"/>
    <property type="match status" value="1"/>
</dbReference>
<keyword evidence="3" id="KW-0378">Hydrolase</keyword>
<evidence type="ECO:0000313" key="6">
    <source>
        <dbReference type="Proteomes" id="UP001198163"/>
    </source>
</evidence>
<keyword evidence="4" id="KW-0720">Serine protease</keyword>
<proteinExistence type="inferred from homology"/>
<dbReference type="EMBL" id="JAINWA010000003">
    <property type="protein sequence ID" value="MCD1655477.1"/>
    <property type="molecule type" value="Genomic_DNA"/>
</dbReference>
<evidence type="ECO:0000313" key="5">
    <source>
        <dbReference type="EMBL" id="MCD1655477.1"/>
    </source>
</evidence>
<organism evidence="5 6">
    <name type="scientific">Teretinema zuelzerae</name>
    <dbReference type="NCBI Taxonomy" id="156"/>
    <lineage>
        <taxon>Bacteria</taxon>
        <taxon>Pseudomonadati</taxon>
        <taxon>Spirochaetota</taxon>
        <taxon>Spirochaetia</taxon>
        <taxon>Spirochaetales</taxon>
        <taxon>Treponemataceae</taxon>
        <taxon>Teretinema</taxon>
    </lineage>
</organism>
<dbReference type="GO" id="GO:0006508">
    <property type="term" value="P:proteolysis"/>
    <property type="evidence" value="ECO:0007669"/>
    <property type="project" value="UniProtKB-KW"/>
</dbReference>